<evidence type="ECO:0000313" key="1">
    <source>
        <dbReference type="EMBL" id="SUP52229.1"/>
    </source>
</evidence>
<name>A0A380NW55_WEIVI</name>
<organism evidence="1 2">
    <name type="scientific">Weissella viridescens</name>
    <name type="common">Lactobacillus viridescens</name>
    <dbReference type="NCBI Taxonomy" id="1629"/>
    <lineage>
        <taxon>Bacteria</taxon>
        <taxon>Bacillati</taxon>
        <taxon>Bacillota</taxon>
        <taxon>Bacilli</taxon>
        <taxon>Lactobacillales</taxon>
        <taxon>Lactobacillaceae</taxon>
        <taxon>Weissella</taxon>
    </lineage>
</organism>
<dbReference type="Proteomes" id="UP000254621">
    <property type="component" value="Unassembled WGS sequence"/>
</dbReference>
<dbReference type="PROSITE" id="PS51463">
    <property type="entry name" value="P_GLUCOSE_ISOMERASE_3"/>
    <property type="match status" value="1"/>
</dbReference>
<dbReference type="EMBL" id="UHIV01000001">
    <property type="protein sequence ID" value="SUP52229.1"/>
    <property type="molecule type" value="Genomic_DNA"/>
</dbReference>
<reference evidence="1 2" key="1">
    <citation type="submission" date="2018-06" db="EMBL/GenBank/DDBJ databases">
        <authorList>
            <consortium name="Pathogen Informatics"/>
            <person name="Doyle S."/>
        </authorList>
    </citation>
    <scope>NUCLEOTIDE SEQUENCE [LARGE SCALE GENOMIC DNA]</scope>
    <source>
        <strain evidence="1 2">NCTC13645</strain>
    </source>
</reference>
<dbReference type="InterPro" id="IPR046348">
    <property type="entry name" value="SIS_dom_sf"/>
</dbReference>
<dbReference type="GO" id="GO:0006096">
    <property type="term" value="P:glycolytic process"/>
    <property type="evidence" value="ECO:0007669"/>
    <property type="project" value="InterPro"/>
</dbReference>
<gene>
    <name evidence="1" type="primary">pgi_2</name>
    <name evidence="1" type="ORF">NCTC13645_00102</name>
</gene>
<evidence type="ECO:0000313" key="2">
    <source>
        <dbReference type="Proteomes" id="UP000254621"/>
    </source>
</evidence>
<dbReference type="GO" id="GO:0006094">
    <property type="term" value="P:gluconeogenesis"/>
    <property type="evidence" value="ECO:0007669"/>
    <property type="project" value="InterPro"/>
</dbReference>
<accession>A0A380NW55</accession>
<sequence length="94" mass="10181">MTTLKFDASKLSTFVNDDELQLIQPMVDAADSLLHKGTGAGSDYLGWLDLPVDYDQDEFARIKQAAQKIQSDSEVLVVIGIGGSYLGARAANDF</sequence>
<protein>
    <submittedName>
        <fullName evidence="1">Glucose-6-phosphate isomerase</fullName>
        <ecNumber evidence="1">5.3.1.9</ecNumber>
    </submittedName>
</protein>
<proteinExistence type="predicted"/>
<dbReference type="Gene3D" id="3.40.50.10490">
    <property type="entry name" value="Glucose-6-phosphate isomerase like protein, domain 1"/>
    <property type="match status" value="2"/>
</dbReference>
<dbReference type="InterPro" id="IPR001672">
    <property type="entry name" value="G6P_Isomerase"/>
</dbReference>
<keyword evidence="1" id="KW-0413">Isomerase</keyword>
<dbReference type="SUPFAM" id="SSF53697">
    <property type="entry name" value="SIS domain"/>
    <property type="match status" value="1"/>
</dbReference>
<dbReference type="AlphaFoldDB" id="A0A380NW55"/>
<dbReference type="GO" id="GO:0097367">
    <property type="term" value="F:carbohydrate derivative binding"/>
    <property type="evidence" value="ECO:0007669"/>
    <property type="project" value="InterPro"/>
</dbReference>
<dbReference type="EC" id="5.3.1.9" evidence="1"/>
<dbReference type="GO" id="GO:0004347">
    <property type="term" value="F:glucose-6-phosphate isomerase activity"/>
    <property type="evidence" value="ECO:0007669"/>
    <property type="project" value="UniProtKB-EC"/>
</dbReference>